<reference evidence="1 2" key="1">
    <citation type="submission" date="2022-10" db="EMBL/GenBank/DDBJ databases">
        <title>Chitinophaga nivalis PC15 sp. nov., isolated from Pyeongchang county, South Korea.</title>
        <authorList>
            <person name="Trinh H.N."/>
        </authorList>
    </citation>
    <scope>NUCLEOTIDE SEQUENCE [LARGE SCALE GENOMIC DNA]</scope>
    <source>
        <strain evidence="1 2">PC14</strain>
    </source>
</reference>
<protein>
    <submittedName>
        <fullName evidence="1">Class I lanthipeptide</fullName>
    </submittedName>
</protein>
<sequence>MKKKTLLLTNKLSLHKQTVADLSNDEQMLLMAGNGAQQTSPHVISLPVCLPPTRNICSPLCVPTLRCPVTA</sequence>
<name>A0ABT3II13_9BACT</name>
<proteinExistence type="predicted"/>
<evidence type="ECO:0000313" key="2">
    <source>
        <dbReference type="Proteomes" id="UP001207742"/>
    </source>
</evidence>
<accession>A0ABT3II13</accession>
<gene>
    <name evidence="1" type="ORF">OL497_06790</name>
</gene>
<dbReference type="Proteomes" id="UP001207742">
    <property type="component" value="Unassembled WGS sequence"/>
</dbReference>
<dbReference type="InterPro" id="IPR058238">
    <property type="entry name" value="Lant_leader_dom"/>
</dbReference>
<comment type="caution">
    <text evidence="1">The sequence shown here is derived from an EMBL/GenBank/DDBJ whole genome shotgun (WGS) entry which is preliminary data.</text>
</comment>
<dbReference type="NCBIfam" id="NF038153">
    <property type="entry name" value="lant_leader_L1a"/>
    <property type="match status" value="1"/>
</dbReference>
<dbReference type="EMBL" id="JAPDNS010000001">
    <property type="protein sequence ID" value="MCW3483592.1"/>
    <property type="molecule type" value="Genomic_DNA"/>
</dbReference>
<evidence type="ECO:0000313" key="1">
    <source>
        <dbReference type="EMBL" id="MCW3483592.1"/>
    </source>
</evidence>
<organism evidence="1 2">
    <name type="scientific">Chitinophaga nivalis</name>
    <dbReference type="NCBI Taxonomy" id="2991709"/>
    <lineage>
        <taxon>Bacteria</taxon>
        <taxon>Pseudomonadati</taxon>
        <taxon>Bacteroidota</taxon>
        <taxon>Chitinophagia</taxon>
        <taxon>Chitinophagales</taxon>
        <taxon>Chitinophagaceae</taxon>
        <taxon>Chitinophaga</taxon>
    </lineage>
</organism>
<dbReference type="RefSeq" id="WP_264729084.1">
    <property type="nucleotide sequence ID" value="NZ_JAPDNR010000001.1"/>
</dbReference>
<keyword evidence="2" id="KW-1185">Reference proteome</keyword>